<protein>
    <submittedName>
        <fullName evidence="12">Acetyl-CoA C-acyltransferase family protein</fullName>
    </submittedName>
</protein>
<dbReference type="GO" id="GO:0003988">
    <property type="term" value="F:acetyl-CoA C-acyltransferase activity"/>
    <property type="evidence" value="ECO:0007669"/>
    <property type="project" value="UniProtKB-ARBA"/>
</dbReference>
<proteinExistence type="inferred from homology"/>
<evidence type="ECO:0000256" key="8">
    <source>
        <dbReference type="PIRSR" id="PIRSR000429-1"/>
    </source>
</evidence>
<dbReference type="Gene3D" id="3.40.47.10">
    <property type="match status" value="2"/>
</dbReference>
<keyword evidence="3 9" id="KW-0808">Transferase</keyword>
<accession>A0AAV3U0W7</accession>
<feature type="domain" description="Thiolase N-terminal" evidence="10">
    <location>
        <begin position="19"/>
        <end position="277"/>
    </location>
</feature>
<feature type="active site" description="Acyl-thioester intermediate" evidence="8">
    <location>
        <position position="104"/>
    </location>
</feature>
<keyword evidence="4" id="KW-0276">Fatty acid metabolism</keyword>
<evidence type="ECO:0000256" key="1">
    <source>
        <dbReference type="ARBA" id="ARBA00010982"/>
    </source>
</evidence>
<dbReference type="SUPFAM" id="SSF53901">
    <property type="entry name" value="Thiolase-like"/>
    <property type="match status" value="2"/>
</dbReference>
<dbReference type="PROSITE" id="PS00098">
    <property type="entry name" value="THIOLASE_1"/>
    <property type="match status" value="1"/>
</dbReference>
<gene>
    <name evidence="12" type="ORF">GCM10025791_16850</name>
</gene>
<dbReference type="AlphaFoldDB" id="A0AAV3U0W7"/>
<evidence type="ECO:0000256" key="6">
    <source>
        <dbReference type="ARBA" id="ARBA00023098"/>
    </source>
</evidence>
<keyword evidence="5" id="KW-0442">Lipid degradation</keyword>
<evidence type="ECO:0000256" key="7">
    <source>
        <dbReference type="ARBA" id="ARBA00023315"/>
    </source>
</evidence>
<feature type="domain" description="Thiolase C-terminal" evidence="11">
    <location>
        <begin position="284"/>
        <end position="406"/>
    </location>
</feature>
<dbReference type="Proteomes" id="UP001409585">
    <property type="component" value="Unassembled WGS sequence"/>
</dbReference>
<dbReference type="FunFam" id="3.40.47.10:FF:000010">
    <property type="entry name" value="Acetyl-CoA acetyltransferase (Thiolase)"/>
    <property type="match status" value="1"/>
</dbReference>
<name>A0AAV3U0W7_9ALTE</name>
<dbReference type="InterPro" id="IPR002155">
    <property type="entry name" value="Thiolase"/>
</dbReference>
<dbReference type="PANTHER" id="PTHR18919:SF107">
    <property type="entry name" value="ACETYL-COA ACETYLTRANSFERASE, CYTOSOLIC"/>
    <property type="match status" value="1"/>
</dbReference>
<evidence type="ECO:0000259" key="10">
    <source>
        <dbReference type="Pfam" id="PF00108"/>
    </source>
</evidence>
<evidence type="ECO:0000256" key="3">
    <source>
        <dbReference type="ARBA" id="ARBA00022679"/>
    </source>
</evidence>
<dbReference type="InterPro" id="IPR020617">
    <property type="entry name" value="Thiolase_C"/>
</dbReference>
<dbReference type="PIRSF" id="PIRSF000429">
    <property type="entry name" value="Ac-CoA_Ac_transf"/>
    <property type="match status" value="1"/>
</dbReference>
<dbReference type="InterPro" id="IPR020616">
    <property type="entry name" value="Thiolase_N"/>
</dbReference>
<evidence type="ECO:0000259" key="11">
    <source>
        <dbReference type="Pfam" id="PF02803"/>
    </source>
</evidence>
<evidence type="ECO:0000256" key="9">
    <source>
        <dbReference type="RuleBase" id="RU003557"/>
    </source>
</evidence>
<dbReference type="InterPro" id="IPR016039">
    <property type="entry name" value="Thiolase-like"/>
</dbReference>
<evidence type="ECO:0000256" key="2">
    <source>
        <dbReference type="ARBA" id="ARBA00022490"/>
    </source>
</evidence>
<feature type="active site" description="Proton acceptor" evidence="8">
    <location>
        <position position="393"/>
    </location>
</feature>
<comment type="caution">
    <text evidence="12">The sequence shown here is derived from an EMBL/GenBank/DDBJ whole genome shotgun (WGS) entry which is preliminary data.</text>
</comment>
<dbReference type="InterPro" id="IPR020615">
    <property type="entry name" value="Thiolase_acyl_enz_int_AS"/>
</dbReference>
<dbReference type="InterPro" id="IPR020610">
    <property type="entry name" value="Thiolase_AS"/>
</dbReference>
<evidence type="ECO:0000313" key="12">
    <source>
        <dbReference type="EMBL" id="GAA4939281.1"/>
    </source>
</evidence>
<sequence length="407" mass="42925">MGCKALSILSEVVMENRQVYLVNGARTAIGDFSGSLKSIAPTELGAKVVAESVSRAGVDPKDVDHCVMGNVAHSDRRDMYLSRVAGINGGLPYTVPALTVNRLCGSGLQAIVSAAQMIQTGDCDTVVAGGAESMSALPYWLPSARFGARMGDAQMVDVMTGALTCPIENVHMGITAENIAQEWNISRQQQDELALQSHQRAENAIRSGYFEQQILPIELKSRKGTTIFKQDEHVRFDAKLEDFSKLRPVFKPDGSVTAGNASGLNDAAAAVVLASQSAVDAQGLKPMAKIIDYSLAGVEPKFMGMGPVPAIDKILSRTGVAVEEIDFWEVNEAFAAQALGVVNALKLPLDKVNPNGSGISLGHPIGATGAILAVKAIHELQRTGGRYAMVALCIGGGQGIAALLERV</sequence>
<keyword evidence="13" id="KW-1185">Reference proteome</keyword>
<keyword evidence="6" id="KW-0443">Lipid metabolism</keyword>
<keyword evidence="7 9" id="KW-0012">Acyltransferase</keyword>
<dbReference type="NCBIfam" id="TIGR01930">
    <property type="entry name" value="AcCoA-C-Actrans"/>
    <property type="match status" value="1"/>
</dbReference>
<dbReference type="GO" id="GO:0016042">
    <property type="term" value="P:lipid catabolic process"/>
    <property type="evidence" value="ECO:0007669"/>
    <property type="project" value="UniProtKB-KW"/>
</dbReference>
<reference evidence="13" key="1">
    <citation type="journal article" date="2019" name="Int. J. Syst. Evol. Microbiol.">
        <title>The Global Catalogue of Microorganisms (GCM) 10K type strain sequencing project: providing services to taxonomists for standard genome sequencing and annotation.</title>
        <authorList>
            <consortium name="The Broad Institute Genomics Platform"/>
            <consortium name="The Broad Institute Genome Sequencing Center for Infectious Disease"/>
            <person name="Wu L."/>
            <person name="Ma J."/>
        </authorList>
    </citation>
    <scope>NUCLEOTIDE SEQUENCE [LARGE SCALE GENOMIC DNA]</scope>
    <source>
        <strain evidence="13">JCM 19134</strain>
    </source>
</reference>
<dbReference type="NCBIfam" id="NF006552">
    <property type="entry name" value="PRK09051.1"/>
    <property type="match status" value="1"/>
</dbReference>
<dbReference type="GO" id="GO:0006631">
    <property type="term" value="P:fatty acid metabolic process"/>
    <property type="evidence" value="ECO:0007669"/>
    <property type="project" value="UniProtKB-KW"/>
</dbReference>
<dbReference type="PANTHER" id="PTHR18919">
    <property type="entry name" value="ACETYL-COA C-ACYLTRANSFERASE"/>
    <property type="match status" value="1"/>
</dbReference>
<dbReference type="PROSITE" id="PS00099">
    <property type="entry name" value="THIOLASE_3"/>
    <property type="match status" value="1"/>
</dbReference>
<organism evidence="12 13">
    <name type="scientific">Halioxenophilus aromaticivorans</name>
    <dbReference type="NCBI Taxonomy" id="1306992"/>
    <lineage>
        <taxon>Bacteria</taxon>
        <taxon>Pseudomonadati</taxon>
        <taxon>Pseudomonadota</taxon>
        <taxon>Gammaproteobacteria</taxon>
        <taxon>Alteromonadales</taxon>
        <taxon>Alteromonadaceae</taxon>
        <taxon>Halioxenophilus</taxon>
    </lineage>
</organism>
<feature type="active site" description="Proton acceptor" evidence="8">
    <location>
        <position position="363"/>
    </location>
</feature>
<comment type="similarity">
    <text evidence="1 9">Belongs to the thiolase-like superfamily. Thiolase family.</text>
</comment>
<dbReference type="CDD" id="cd00751">
    <property type="entry name" value="thiolase"/>
    <property type="match status" value="1"/>
</dbReference>
<evidence type="ECO:0000256" key="4">
    <source>
        <dbReference type="ARBA" id="ARBA00022832"/>
    </source>
</evidence>
<dbReference type="Pfam" id="PF02803">
    <property type="entry name" value="Thiolase_C"/>
    <property type="match status" value="1"/>
</dbReference>
<dbReference type="Pfam" id="PF00108">
    <property type="entry name" value="Thiolase_N"/>
    <property type="match status" value="1"/>
</dbReference>
<evidence type="ECO:0000256" key="5">
    <source>
        <dbReference type="ARBA" id="ARBA00022963"/>
    </source>
</evidence>
<keyword evidence="2" id="KW-0963">Cytoplasm</keyword>
<dbReference type="EMBL" id="BAABLX010000009">
    <property type="protein sequence ID" value="GAA4939281.1"/>
    <property type="molecule type" value="Genomic_DNA"/>
</dbReference>
<evidence type="ECO:0000313" key="13">
    <source>
        <dbReference type="Proteomes" id="UP001409585"/>
    </source>
</evidence>